<evidence type="ECO:0000256" key="2">
    <source>
        <dbReference type="ARBA" id="ARBA00012423"/>
    </source>
</evidence>
<evidence type="ECO:0000256" key="8">
    <source>
        <dbReference type="ARBA" id="ARBA00031934"/>
    </source>
</evidence>
<dbReference type="PANTHER" id="PTHR11247">
    <property type="entry name" value="PALMITOYL-PROTEIN THIOESTERASE/DOLICHYLDIPHOSPHATASE 1"/>
    <property type="match status" value="1"/>
</dbReference>
<dbReference type="SUPFAM" id="SSF53474">
    <property type="entry name" value="alpha/beta-Hydrolases"/>
    <property type="match status" value="1"/>
</dbReference>
<organism evidence="9 10">
    <name type="scientific">Apatococcus lobatus</name>
    <dbReference type="NCBI Taxonomy" id="904363"/>
    <lineage>
        <taxon>Eukaryota</taxon>
        <taxon>Viridiplantae</taxon>
        <taxon>Chlorophyta</taxon>
        <taxon>core chlorophytes</taxon>
        <taxon>Trebouxiophyceae</taxon>
        <taxon>Chlorellales</taxon>
        <taxon>Chlorellaceae</taxon>
        <taxon>Apatococcus</taxon>
    </lineage>
</organism>
<sequence>MGDSCCASFSIGAIQKAIEEALPGTFVHSIATGSSMADDTFSGFYGSVNAQVGEACKIIASKPELQSGYNAIGFSQGGQFLRAVAERCNHNGPRMAKLVTLGSQHQGIMNVPECWNPSYNKTPAFPYCAGMQTLLGFGAYLPWIRSHLVQAQYFKDPYRLPAYLRHSPFLPDINNERPAKNETYRENLAGLEQLVLFRFANDVTVVPRDSAWFSFFNGQELVALKDQPIYQEDWIGLRALDNAGRLVFDEIPGGHMHFTLSWFQSNIIAPYLGGSADLNLVQAVNHTRWSR</sequence>
<name>A0AAW1RBT4_9CHLO</name>
<evidence type="ECO:0000256" key="5">
    <source>
        <dbReference type="ARBA" id="ARBA00022801"/>
    </source>
</evidence>
<evidence type="ECO:0000256" key="7">
    <source>
        <dbReference type="ARBA" id="ARBA00023180"/>
    </source>
</evidence>
<keyword evidence="4" id="KW-0732">Signal</keyword>
<keyword evidence="5" id="KW-0378">Hydrolase</keyword>
<dbReference type="EMBL" id="JALJOS010000014">
    <property type="protein sequence ID" value="KAK9831273.1"/>
    <property type="molecule type" value="Genomic_DNA"/>
</dbReference>
<dbReference type="Proteomes" id="UP001438707">
    <property type="component" value="Unassembled WGS sequence"/>
</dbReference>
<dbReference type="GO" id="GO:0008474">
    <property type="term" value="F:palmitoyl-(protein) hydrolase activity"/>
    <property type="evidence" value="ECO:0007669"/>
    <property type="project" value="UniProtKB-EC"/>
</dbReference>
<proteinExistence type="inferred from homology"/>
<comment type="similarity">
    <text evidence="1">Belongs to the palmitoyl-protein thioesterase family.</text>
</comment>
<evidence type="ECO:0000256" key="6">
    <source>
        <dbReference type="ARBA" id="ARBA00023157"/>
    </source>
</evidence>
<dbReference type="Gene3D" id="3.40.50.1820">
    <property type="entry name" value="alpha/beta hydrolase"/>
    <property type="match status" value="1"/>
</dbReference>
<dbReference type="Pfam" id="PF02089">
    <property type="entry name" value="Palm_thioest"/>
    <property type="match status" value="1"/>
</dbReference>
<gene>
    <name evidence="9" type="ORF">WJX74_010098</name>
</gene>
<dbReference type="EC" id="3.1.2.22" evidence="2"/>
<dbReference type="InterPro" id="IPR029058">
    <property type="entry name" value="AB_hydrolase_fold"/>
</dbReference>
<comment type="caution">
    <text evidence="9">The sequence shown here is derived from an EMBL/GenBank/DDBJ whole genome shotgun (WGS) entry which is preliminary data.</text>
</comment>
<evidence type="ECO:0000256" key="4">
    <source>
        <dbReference type="ARBA" id="ARBA00022729"/>
    </source>
</evidence>
<evidence type="ECO:0000256" key="3">
    <source>
        <dbReference type="ARBA" id="ARBA00014212"/>
    </source>
</evidence>
<dbReference type="AlphaFoldDB" id="A0AAW1RBT4"/>
<keyword evidence="6" id="KW-1015">Disulfide bond</keyword>
<keyword evidence="10" id="KW-1185">Reference proteome</keyword>
<dbReference type="FunFam" id="3.40.50.1820:FF:000107">
    <property type="entry name" value="Palmitoyl-protein thioesterase 1"/>
    <property type="match status" value="1"/>
</dbReference>
<dbReference type="PANTHER" id="PTHR11247:SF8">
    <property type="entry name" value="PALMITOYL-PROTEIN THIOESTERASE 1"/>
    <property type="match status" value="1"/>
</dbReference>
<evidence type="ECO:0000313" key="10">
    <source>
        <dbReference type="Proteomes" id="UP001438707"/>
    </source>
</evidence>
<evidence type="ECO:0000256" key="1">
    <source>
        <dbReference type="ARBA" id="ARBA00010758"/>
    </source>
</evidence>
<protein>
    <recommendedName>
        <fullName evidence="3">Palmitoyl-protein thioesterase 1</fullName>
        <ecNumber evidence="2">3.1.2.22</ecNumber>
    </recommendedName>
    <alternativeName>
        <fullName evidence="8">Palmitoyl-protein hydrolase 1</fullName>
    </alternativeName>
</protein>
<dbReference type="InterPro" id="IPR002472">
    <property type="entry name" value="Palm_thioest"/>
</dbReference>
<accession>A0AAW1RBT4</accession>
<reference evidence="9 10" key="1">
    <citation type="journal article" date="2024" name="Nat. Commun.">
        <title>Phylogenomics reveals the evolutionary origins of lichenization in chlorophyte algae.</title>
        <authorList>
            <person name="Puginier C."/>
            <person name="Libourel C."/>
            <person name="Otte J."/>
            <person name="Skaloud P."/>
            <person name="Haon M."/>
            <person name="Grisel S."/>
            <person name="Petersen M."/>
            <person name="Berrin J.G."/>
            <person name="Delaux P.M."/>
            <person name="Dal Grande F."/>
            <person name="Keller J."/>
        </authorList>
    </citation>
    <scope>NUCLEOTIDE SEQUENCE [LARGE SCALE GENOMIC DNA]</scope>
    <source>
        <strain evidence="9 10">SAG 2145</strain>
    </source>
</reference>
<keyword evidence="7" id="KW-0325">Glycoprotein</keyword>
<evidence type="ECO:0000313" key="9">
    <source>
        <dbReference type="EMBL" id="KAK9831273.1"/>
    </source>
</evidence>
<dbReference type="PRINTS" id="PR00414">
    <property type="entry name" value="PPTHIESTRASE"/>
</dbReference>